<feature type="transmembrane region" description="Helical" evidence="6">
    <location>
        <begin position="285"/>
        <end position="302"/>
    </location>
</feature>
<evidence type="ECO:0000313" key="9">
    <source>
        <dbReference type="Proteomes" id="UP000182762"/>
    </source>
</evidence>
<dbReference type="PANTHER" id="PTHR11662:SF399">
    <property type="entry name" value="FI19708P1-RELATED"/>
    <property type="match status" value="1"/>
</dbReference>
<dbReference type="InterPro" id="IPR020846">
    <property type="entry name" value="MFS_dom"/>
</dbReference>
<dbReference type="PROSITE" id="PS50850">
    <property type="entry name" value="MFS"/>
    <property type="match status" value="1"/>
</dbReference>
<name>A0A1I5Z0B6_9BACI</name>
<dbReference type="InterPro" id="IPR050382">
    <property type="entry name" value="MFS_Na/Anion_cotransporter"/>
</dbReference>
<dbReference type="Proteomes" id="UP000182762">
    <property type="component" value="Unassembled WGS sequence"/>
</dbReference>
<dbReference type="CDD" id="cd17319">
    <property type="entry name" value="MFS_ExuT_GudP_like"/>
    <property type="match status" value="1"/>
</dbReference>
<keyword evidence="9" id="KW-1185">Reference proteome</keyword>
<dbReference type="Pfam" id="PF07690">
    <property type="entry name" value="MFS_1"/>
    <property type="match status" value="1"/>
</dbReference>
<evidence type="ECO:0000256" key="6">
    <source>
        <dbReference type="SAM" id="Phobius"/>
    </source>
</evidence>
<feature type="transmembrane region" description="Helical" evidence="6">
    <location>
        <begin position="141"/>
        <end position="164"/>
    </location>
</feature>
<protein>
    <submittedName>
        <fullName evidence="8">Sugar phosphate permease</fullName>
    </submittedName>
</protein>
<keyword evidence="4 6" id="KW-1133">Transmembrane helix</keyword>
<evidence type="ECO:0000313" key="8">
    <source>
        <dbReference type="EMBL" id="SFQ49892.1"/>
    </source>
</evidence>
<feature type="transmembrane region" description="Helical" evidence="6">
    <location>
        <begin position="250"/>
        <end position="273"/>
    </location>
</feature>
<feature type="transmembrane region" description="Helical" evidence="6">
    <location>
        <begin position="308"/>
        <end position="331"/>
    </location>
</feature>
<dbReference type="Gene3D" id="1.20.1250.20">
    <property type="entry name" value="MFS general substrate transporter like domains"/>
    <property type="match status" value="2"/>
</dbReference>
<gene>
    <name evidence="8" type="ORF">SAMN02745910_01706</name>
</gene>
<dbReference type="RefSeq" id="WP_061805085.1">
    <property type="nucleotide sequence ID" value="NZ_FOXX01000003.1"/>
</dbReference>
<feature type="domain" description="Major facilitator superfamily (MFS) profile" evidence="7">
    <location>
        <begin position="14"/>
        <end position="400"/>
    </location>
</feature>
<organism evidence="8 9">
    <name type="scientific">Priestia endophytica DSM 13796</name>
    <dbReference type="NCBI Taxonomy" id="1121089"/>
    <lineage>
        <taxon>Bacteria</taxon>
        <taxon>Bacillati</taxon>
        <taxon>Bacillota</taxon>
        <taxon>Bacilli</taxon>
        <taxon>Bacillales</taxon>
        <taxon>Bacillaceae</taxon>
        <taxon>Priestia</taxon>
    </lineage>
</organism>
<keyword evidence="2" id="KW-0813">Transport</keyword>
<dbReference type="InterPro" id="IPR011701">
    <property type="entry name" value="MFS"/>
</dbReference>
<feature type="transmembrane region" description="Helical" evidence="6">
    <location>
        <begin position="170"/>
        <end position="190"/>
    </location>
</feature>
<evidence type="ECO:0000256" key="5">
    <source>
        <dbReference type="ARBA" id="ARBA00023136"/>
    </source>
</evidence>
<feature type="transmembrane region" description="Helical" evidence="6">
    <location>
        <begin position="12"/>
        <end position="31"/>
    </location>
</feature>
<dbReference type="InterPro" id="IPR036259">
    <property type="entry name" value="MFS_trans_sf"/>
</dbReference>
<reference evidence="8 9" key="1">
    <citation type="submission" date="2016-10" db="EMBL/GenBank/DDBJ databases">
        <authorList>
            <person name="Varghese N."/>
            <person name="Submissions S."/>
        </authorList>
    </citation>
    <scope>NUCLEOTIDE SEQUENCE [LARGE SCALE GENOMIC DNA]</scope>
    <source>
        <strain evidence="8 9">DSM 13796</strain>
    </source>
</reference>
<evidence type="ECO:0000256" key="1">
    <source>
        <dbReference type="ARBA" id="ARBA00004651"/>
    </source>
</evidence>
<evidence type="ECO:0000256" key="4">
    <source>
        <dbReference type="ARBA" id="ARBA00022989"/>
    </source>
</evidence>
<dbReference type="EMBL" id="FOXX01000003">
    <property type="protein sequence ID" value="SFQ49892.1"/>
    <property type="molecule type" value="Genomic_DNA"/>
</dbReference>
<proteinExistence type="predicted"/>
<comment type="subcellular location">
    <subcellularLocation>
        <location evidence="1">Cell membrane</location>
        <topology evidence="1">Multi-pass membrane protein</topology>
    </subcellularLocation>
</comment>
<feature type="transmembrane region" description="Helical" evidence="6">
    <location>
        <begin position="376"/>
        <end position="395"/>
    </location>
</feature>
<sequence>MHNSPAKSSGKYSVLAFLFLGWCISYIDRAAINIGIAAIGSEFNLSTTVLGVVLSSFFVGYAIMQLPGGWLADKFGSKKIIISAILIWSVFTIFTGLSWSLASLVVIRFLFGIGEGAYPSASLKGIAETFPKKERPRMASILMSSNYVGSAFAPLIIAPMILWLGWRETFFIIGAAGIVFVLFYWLFIKSPVQKEEKQSKKTEEKTSLKQLLKMPLMWQLVIAWFGLSMVNKGLDSWMPTYLMNVRNLDLKAIGILTPLPFVAAGIAMTIGGWIMDKYFSGKEKYLLISSASLTAIFLYLMYNASSVAMVITFQALVYFFKSFVFATVTALPQKMFSKDIIGSASGMINLGGQSAGFVSPLMIGILISAFNGSYDAAFWFLIASAGLSIISGLTIQRVRKSTEIDDAPTPTVS</sequence>
<dbReference type="SUPFAM" id="SSF103473">
    <property type="entry name" value="MFS general substrate transporter"/>
    <property type="match status" value="1"/>
</dbReference>
<dbReference type="GeneID" id="93710401"/>
<dbReference type="PANTHER" id="PTHR11662">
    <property type="entry name" value="SOLUTE CARRIER FAMILY 17"/>
    <property type="match status" value="1"/>
</dbReference>
<feature type="transmembrane region" description="Helical" evidence="6">
    <location>
        <begin position="211"/>
        <end position="230"/>
    </location>
</feature>
<evidence type="ECO:0000256" key="2">
    <source>
        <dbReference type="ARBA" id="ARBA00022448"/>
    </source>
</evidence>
<feature type="transmembrane region" description="Helical" evidence="6">
    <location>
        <begin position="352"/>
        <end position="370"/>
    </location>
</feature>
<keyword evidence="5 6" id="KW-0472">Membrane</keyword>
<keyword evidence="3 6" id="KW-0812">Transmembrane</keyword>
<evidence type="ECO:0000256" key="3">
    <source>
        <dbReference type="ARBA" id="ARBA00022692"/>
    </source>
</evidence>
<feature type="transmembrane region" description="Helical" evidence="6">
    <location>
        <begin position="84"/>
        <end position="111"/>
    </location>
</feature>
<comment type="caution">
    <text evidence="8">The sequence shown here is derived from an EMBL/GenBank/DDBJ whole genome shotgun (WGS) entry which is preliminary data.</text>
</comment>
<feature type="transmembrane region" description="Helical" evidence="6">
    <location>
        <begin position="43"/>
        <end position="64"/>
    </location>
</feature>
<accession>A0A1I5Z0B6</accession>
<evidence type="ECO:0000259" key="7">
    <source>
        <dbReference type="PROSITE" id="PS50850"/>
    </source>
</evidence>